<gene>
    <name evidence="2" type="ORF">NBR_LOCUS2542</name>
</gene>
<evidence type="ECO:0000256" key="1">
    <source>
        <dbReference type="SAM" id="MobiDB-lite"/>
    </source>
</evidence>
<dbReference type="AlphaFoldDB" id="A0A0N4XJ39"/>
<sequence length="72" mass="7590">MTSAAPILGIRRLATGGSDEKPTRLVSDSPKTTVTGRAMAVGHYHSINEFQLVQNSPKQSKMPVITGAGLLV</sequence>
<evidence type="ECO:0000313" key="4">
    <source>
        <dbReference type="WBParaSite" id="NBR_0000254101-mRNA-1"/>
    </source>
</evidence>
<accession>A0A0N4XJ39</accession>
<keyword evidence="3" id="KW-1185">Reference proteome</keyword>
<name>A0A0N4XJ39_NIPBR</name>
<evidence type="ECO:0000313" key="3">
    <source>
        <dbReference type="Proteomes" id="UP000271162"/>
    </source>
</evidence>
<dbReference type="Proteomes" id="UP000271162">
    <property type="component" value="Unassembled WGS sequence"/>
</dbReference>
<proteinExistence type="predicted"/>
<dbReference type="EMBL" id="UYSL01002981">
    <property type="protein sequence ID" value="VDL66131.1"/>
    <property type="molecule type" value="Genomic_DNA"/>
</dbReference>
<dbReference type="WBParaSite" id="NBR_0000254101-mRNA-1">
    <property type="protein sequence ID" value="NBR_0000254101-mRNA-1"/>
    <property type="gene ID" value="NBR_0000254101"/>
</dbReference>
<organism evidence="4">
    <name type="scientific">Nippostrongylus brasiliensis</name>
    <name type="common">Rat hookworm</name>
    <dbReference type="NCBI Taxonomy" id="27835"/>
    <lineage>
        <taxon>Eukaryota</taxon>
        <taxon>Metazoa</taxon>
        <taxon>Ecdysozoa</taxon>
        <taxon>Nematoda</taxon>
        <taxon>Chromadorea</taxon>
        <taxon>Rhabditida</taxon>
        <taxon>Rhabditina</taxon>
        <taxon>Rhabditomorpha</taxon>
        <taxon>Strongyloidea</taxon>
        <taxon>Heligmosomidae</taxon>
        <taxon>Nippostrongylus</taxon>
    </lineage>
</organism>
<feature type="region of interest" description="Disordered" evidence="1">
    <location>
        <begin position="1"/>
        <end position="30"/>
    </location>
</feature>
<protein>
    <submittedName>
        <fullName evidence="2 4">Uncharacterized protein</fullName>
    </submittedName>
</protein>
<evidence type="ECO:0000313" key="2">
    <source>
        <dbReference type="EMBL" id="VDL66131.1"/>
    </source>
</evidence>
<reference evidence="4" key="1">
    <citation type="submission" date="2017-02" db="UniProtKB">
        <authorList>
            <consortium name="WormBaseParasite"/>
        </authorList>
    </citation>
    <scope>IDENTIFICATION</scope>
</reference>
<reference evidence="2 3" key="2">
    <citation type="submission" date="2018-11" db="EMBL/GenBank/DDBJ databases">
        <authorList>
            <consortium name="Pathogen Informatics"/>
        </authorList>
    </citation>
    <scope>NUCLEOTIDE SEQUENCE [LARGE SCALE GENOMIC DNA]</scope>
</reference>